<comment type="caution">
    <text evidence="1">The sequence shown here is derived from an EMBL/GenBank/DDBJ whole genome shotgun (WGS) entry which is preliminary data.</text>
</comment>
<evidence type="ECO:0000313" key="1">
    <source>
        <dbReference type="EMBL" id="KII70208.1"/>
    </source>
</evidence>
<sequence length="172" mass="19948">MVYRVHLSRFLADRNRNMLKWFCRHESSEIKVRKTQDEIKVESPQASPRSTFSRNLDKLKSAMTLFSNPSVTRVRQDFVEYFLNPFFKYADTTYSDTSAEYLKTWTLNLINNYQISDTTGTSGTLIKIDDDEDMDVISIEGMVFLIDFIISRFSEISSQQASQISCDDSTNT</sequence>
<dbReference type="EMBL" id="JWZT01002157">
    <property type="protein sequence ID" value="KII70208.1"/>
    <property type="molecule type" value="Genomic_DNA"/>
</dbReference>
<dbReference type="Proteomes" id="UP000031668">
    <property type="component" value="Unassembled WGS sequence"/>
</dbReference>
<keyword evidence="2" id="KW-1185">Reference proteome</keyword>
<accession>A0A0C2JLD6</accession>
<proteinExistence type="predicted"/>
<name>A0A0C2JLD6_THEKT</name>
<reference evidence="1 2" key="1">
    <citation type="journal article" date="2014" name="Genome Biol. Evol.">
        <title>The genome of the myxosporean Thelohanellus kitauei shows adaptations to nutrient acquisition within its fish host.</title>
        <authorList>
            <person name="Yang Y."/>
            <person name="Xiong J."/>
            <person name="Zhou Z."/>
            <person name="Huo F."/>
            <person name="Miao W."/>
            <person name="Ran C."/>
            <person name="Liu Y."/>
            <person name="Zhang J."/>
            <person name="Feng J."/>
            <person name="Wang M."/>
            <person name="Wang M."/>
            <person name="Wang L."/>
            <person name="Yao B."/>
        </authorList>
    </citation>
    <scope>NUCLEOTIDE SEQUENCE [LARGE SCALE GENOMIC DNA]</scope>
    <source>
        <strain evidence="1">Wuqing</strain>
    </source>
</reference>
<evidence type="ECO:0000313" key="2">
    <source>
        <dbReference type="Proteomes" id="UP000031668"/>
    </source>
</evidence>
<protein>
    <submittedName>
        <fullName evidence="1">Uncharacterized protein</fullName>
    </submittedName>
</protein>
<organism evidence="1 2">
    <name type="scientific">Thelohanellus kitauei</name>
    <name type="common">Myxosporean</name>
    <dbReference type="NCBI Taxonomy" id="669202"/>
    <lineage>
        <taxon>Eukaryota</taxon>
        <taxon>Metazoa</taxon>
        <taxon>Cnidaria</taxon>
        <taxon>Myxozoa</taxon>
        <taxon>Myxosporea</taxon>
        <taxon>Bivalvulida</taxon>
        <taxon>Platysporina</taxon>
        <taxon>Myxobolidae</taxon>
        <taxon>Thelohanellus</taxon>
    </lineage>
</organism>
<dbReference type="AlphaFoldDB" id="A0A0C2JLD6"/>
<gene>
    <name evidence="1" type="ORF">RF11_00849</name>
</gene>